<evidence type="ECO:0000259" key="7">
    <source>
        <dbReference type="Pfam" id="PF02687"/>
    </source>
</evidence>
<gene>
    <name evidence="8" type="ORF">CLV47_101352</name>
</gene>
<dbReference type="InterPro" id="IPR003838">
    <property type="entry name" value="ABC3_permease_C"/>
</dbReference>
<sequence>MRTLAFETLRARKGSFIAAFVTLICAAALVAACGSLLESGIRGAVSTERYTATPVVVAADQLLKVSEISGDKTKIKTKALTQHEWIDASLLDQIQGLPGGQDAVGELTFGASVLRPDGTPIPTSRYGESLGHGWGSAGLAPFTLAEGSPPKLPGEVVVDARIAYIAGLHVGDAVNIQTAAGATPYVVSGITKQQLSHQTTIFFADSEASALAAHPGLLYAIGLPGATHSDLTAIQAAAGKAGAEAFTGDRRGAVEFPGVARSSTTLISLGAVLGGISLLIAILVVSGTLALSIGQRERELALLRALGATPKQVRKMIGAEVLLLGIVASLIGAGVGIPLSRLLGDGFAHFGVIPPNLRIDVGLIPIGIAVVATVMAAWTAARVSARRTTAIRPTEALADAAVGPRRLGVVRIVLGVVAAGVGAGFIFLTAHLHSDAGASPVSFLSVIAAAVAIALLGPTLMRGASIVLGVGLSVLSRRSGFLAAANNRTNARRLASIVTPMALGVAMACTILFPPTALQDATAAQRVAATRADSVIVAPGPGVTATQAAAARSVSGVHAVTQETHGKVWFGREKYDATGLTLDGLRDNIDLGVISGSANLNDNQLALSRATANDLGLRVGEPVDLRLSDGTPISLVVGAIYRNDLAFPGVVLSFDLLAAHGDSAYSSSLKISGASTAQLRNAVAGVQVMSADQFRAAQHSSGEGVSKGMGYMILALIGGFTSIAVFNTLAMATAARSREFALLRLAGMKRRGVIRMLHLEVGAATLVAVVLGTTIGLATVNAYAHGVTNGPASITWWMYGVIVAAAGALTWAASSLAARSALRPAPADVISARE</sequence>
<evidence type="ECO:0000313" key="9">
    <source>
        <dbReference type="Proteomes" id="UP000237752"/>
    </source>
</evidence>
<evidence type="ECO:0000256" key="6">
    <source>
        <dbReference type="SAM" id="Phobius"/>
    </source>
</evidence>
<evidence type="ECO:0000256" key="4">
    <source>
        <dbReference type="ARBA" id="ARBA00022989"/>
    </source>
</evidence>
<evidence type="ECO:0000256" key="2">
    <source>
        <dbReference type="ARBA" id="ARBA00022475"/>
    </source>
</evidence>
<feature type="transmembrane region" description="Helical" evidence="6">
    <location>
        <begin position="756"/>
        <end position="784"/>
    </location>
</feature>
<evidence type="ECO:0000256" key="5">
    <source>
        <dbReference type="ARBA" id="ARBA00023136"/>
    </source>
</evidence>
<feature type="transmembrane region" description="Helical" evidence="6">
    <location>
        <begin position="321"/>
        <end position="343"/>
    </location>
</feature>
<dbReference type="Proteomes" id="UP000237752">
    <property type="component" value="Unassembled WGS sequence"/>
</dbReference>
<dbReference type="PROSITE" id="PS51257">
    <property type="entry name" value="PROKAR_LIPOPROTEIN"/>
    <property type="match status" value="1"/>
</dbReference>
<keyword evidence="2" id="KW-1003">Cell membrane</keyword>
<evidence type="ECO:0000313" key="8">
    <source>
        <dbReference type="EMBL" id="PRZ44227.1"/>
    </source>
</evidence>
<keyword evidence="3 6" id="KW-0812">Transmembrane</keyword>
<name>A0A2T1A6X8_9ACTN</name>
<keyword evidence="9" id="KW-1185">Reference proteome</keyword>
<feature type="transmembrane region" description="Helical" evidence="6">
    <location>
        <begin position="709"/>
        <end position="735"/>
    </location>
</feature>
<protein>
    <submittedName>
        <fullName evidence="8">Putative ABC transport system permease protein</fullName>
    </submittedName>
</protein>
<proteinExistence type="predicted"/>
<organism evidence="8 9">
    <name type="scientific">Antricoccus suffuscus</name>
    <dbReference type="NCBI Taxonomy" id="1629062"/>
    <lineage>
        <taxon>Bacteria</taxon>
        <taxon>Bacillati</taxon>
        <taxon>Actinomycetota</taxon>
        <taxon>Actinomycetes</taxon>
        <taxon>Geodermatophilales</taxon>
        <taxon>Antricoccaceae</taxon>
        <taxon>Antricoccus</taxon>
    </lineage>
</organism>
<feature type="transmembrane region" description="Helical" evidence="6">
    <location>
        <begin position="412"/>
        <end position="432"/>
    </location>
</feature>
<dbReference type="PANTHER" id="PTHR30287">
    <property type="entry name" value="MEMBRANE COMPONENT OF PREDICTED ABC SUPERFAMILY METABOLITE UPTAKE TRANSPORTER"/>
    <property type="match status" value="1"/>
</dbReference>
<dbReference type="PANTHER" id="PTHR30287:SF1">
    <property type="entry name" value="INNER MEMBRANE PROTEIN"/>
    <property type="match status" value="1"/>
</dbReference>
<dbReference type="GO" id="GO:0005886">
    <property type="term" value="C:plasma membrane"/>
    <property type="evidence" value="ECO:0007669"/>
    <property type="project" value="UniProtKB-SubCell"/>
</dbReference>
<keyword evidence="5 6" id="KW-0472">Membrane</keyword>
<dbReference type="EMBL" id="PVUE01000001">
    <property type="protein sequence ID" value="PRZ44227.1"/>
    <property type="molecule type" value="Genomic_DNA"/>
</dbReference>
<feature type="domain" description="ABC3 transporter permease C-terminal" evidence="7">
    <location>
        <begin position="712"/>
        <end position="823"/>
    </location>
</feature>
<feature type="transmembrane region" description="Helical" evidence="6">
    <location>
        <begin position="444"/>
        <end position="474"/>
    </location>
</feature>
<dbReference type="InterPro" id="IPR038766">
    <property type="entry name" value="Membrane_comp_ABC_pdt"/>
</dbReference>
<feature type="transmembrane region" description="Helical" evidence="6">
    <location>
        <begin position="494"/>
        <end position="513"/>
    </location>
</feature>
<dbReference type="Pfam" id="PF02687">
    <property type="entry name" value="FtsX"/>
    <property type="match status" value="2"/>
</dbReference>
<accession>A0A2T1A6X8</accession>
<evidence type="ECO:0000256" key="3">
    <source>
        <dbReference type="ARBA" id="ARBA00022692"/>
    </source>
</evidence>
<comment type="subcellular location">
    <subcellularLocation>
        <location evidence="1">Cell membrane</location>
        <topology evidence="1">Multi-pass membrane protein</topology>
    </subcellularLocation>
</comment>
<feature type="transmembrane region" description="Helical" evidence="6">
    <location>
        <begin position="363"/>
        <end position="381"/>
    </location>
</feature>
<evidence type="ECO:0000256" key="1">
    <source>
        <dbReference type="ARBA" id="ARBA00004651"/>
    </source>
</evidence>
<reference evidence="8 9" key="1">
    <citation type="submission" date="2018-03" db="EMBL/GenBank/DDBJ databases">
        <title>Genomic Encyclopedia of Archaeal and Bacterial Type Strains, Phase II (KMG-II): from individual species to whole genera.</title>
        <authorList>
            <person name="Goeker M."/>
        </authorList>
    </citation>
    <scope>NUCLEOTIDE SEQUENCE [LARGE SCALE GENOMIC DNA]</scope>
    <source>
        <strain evidence="8 9">DSM 100065</strain>
    </source>
</reference>
<feature type="transmembrane region" description="Helical" evidence="6">
    <location>
        <begin position="266"/>
        <end position="294"/>
    </location>
</feature>
<feature type="domain" description="ABC3 transporter permease C-terminal" evidence="7">
    <location>
        <begin position="272"/>
        <end position="382"/>
    </location>
</feature>
<dbReference type="AlphaFoldDB" id="A0A2T1A6X8"/>
<dbReference type="RefSeq" id="WP_106347260.1">
    <property type="nucleotide sequence ID" value="NZ_PVUE01000001.1"/>
</dbReference>
<keyword evidence="4 6" id="KW-1133">Transmembrane helix</keyword>
<comment type="caution">
    <text evidence="8">The sequence shown here is derived from an EMBL/GenBank/DDBJ whole genome shotgun (WGS) entry which is preliminary data.</text>
</comment>
<feature type="transmembrane region" description="Helical" evidence="6">
    <location>
        <begin position="796"/>
        <end position="818"/>
    </location>
</feature>